<evidence type="ECO:0000256" key="3">
    <source>
        <dbReference type="ARBA" id="ARBA00022435"/>
    </source>
</evidence>
<evidence type="ECO:0000256" key="2">
    <source>
        <dbReference type="ARBA" id="ARBA00012636"/>
    </source>
</evidence>
<dbReference type="SUPFAM" id="SSF51645">
    <property type="entry name" value="Malate synthase G"/>
    <property type="match status" value="1"/>
</dbReference>
<dbReference type="Gene3D" id="1.20.1220.12">
    <property type="entry name" value="Malate synthase, domain III"/>
    <property type="match status" value="1"/>
</dbReference>
<dbReference type="PANTHER" id="PTHR42902:SF1">
    <property type="entry name" value="MALATE SYNTHASE 1-RELATED"/>
    <property type="match status" value="1"/>
</dbReference>
<dbReference type="GO" id="GO:0004474">
    <property type="term" value="F:malate synthase activity"/>
    <property type="evidence" value="ECO:0007669"/>
    <property type="project" value="UniProtKB-EC"/>
</dbReference>
<organism evidence="11 12">
    <name type="scientific">Uliginosibacterium silvisoli</name>
    <dbReference type="NCBI Taxonomy" id="3114758"/>
    <lineage>
        <taxon>Bacteria</taxon>
        <taxon>Pseudomonadati</taxon>
        <taxon>Pseudomonadota</taxon>
        <taxon>Betaproteobacteria</taxon>
        <taxon>Rhodocyclales</taxon>
        <taxon>Zoogloeaceae</taxon>
        <taxon>Uliginosibacterium</taxon>
    </lineage>
</organism>
<dbReference type="Pfam" id="PF01274">
    <property type="entry name" value="MS_TIM-barrel"/>
    <property type="match status" value="1"/>
</dbReference>
<feature type="domain" description="Malate synthase C-terminal" evidence="10">
    <location>
        <begin position="412"/>
        <end position="532"/>
    </location>
</feature>
<evidence type="ECO:0000313" key="11">
    <source>
        <dbReference type="EMBL" id="MEC5387359.1"/>
    </source>
</evidence>
<evidence type="ECO:0000256" key="4">
    <source>
        <dbReference type="ARBA" id="ARBA00022532"/>
    </source>
</evidence>
<keyword evidence="12" id="KW-1185">Reference proteome</keyword>
<keyword evidence="4 7" id="KW-0816">Tricarboxylic acid cycle</keyword>
<dbReference type="PIRSF" id="PIRSF001363">
    <property type="entry name" value="Malate_synth"/>
    <property type="match status" value="1"/>
</dbReference>
<dbReference type="InterPro" id="IPR006252">
    <property type="entry name" value="Malate_synthA"/>
</dbReference>
<evidence type="ECO:0000259" key="10">
    <source>
        <dbReference type="Pfam" id="PF20659"/>
    </source>
</evidence>
<evidence type="ECO:0000259" key="8">
    <source>
        <dbReference type="Pfam" id="PF01274"/>
    </source>
</evidence>
<accession>A0ABU6K6Y8</accession>
<comment type="caution">
    <text evidence="11">The sequence shown here is derived from an EMBL/GenBank/DDBJ whole genome shotgun (WGS) entry which is preliminary data.</text>
</comment>
<dbReference type="NCBIfam" id="TIGR01344">
    <property type="entry name" value="malate_syn_A"/>
    <property type="match status" value="1"/>
</dbReference>
<evidence type="ECO:0000256" key="7">
    <source>
        <dbReference type="RuleBase" id="RU000555"/>
    </source>
</evidence>
<dbReference type="PANTHER" id="PTHR42902">
    <property type="entry name" value="MALATE SYNTHASE"/>
    <property type="match status" value="1"/>
</dbReference>
<keyword evidence="3 7" id="KW-0329">Glyoxylate bypass</keyword>
<keyword evidence="5 7" id="KW-0808">Transferase</keyword>
<evidence type="ECO:0000259" key="9">
    <source>
        <dbReference type="Pfam" id="PF20656"/>
    </source>
</evidence>
<dbReference type="Gene3D" id="3.20.20.360">
    <property type="entry name" value="Malate synthase, domain 3"/>
    <property type="match status" value="1"/>
</dbReference>
<dbReference type="Pfam" id="PF20656">
    <property type="entry name" value="MS_N"/>
    <property type="match status" value="1"/>
</dbReference>
<comment type="catalytic activity">
    <reaction evidence="6 7">
        <text>glyoxylate + acetyl-CoA + H2O = (S)-malate + CoA + H(+)</text>
        <dbReference type="Rhea" id="RHEA:18181"/>
        <dbReference type="ChEBI" id="CHEBI:15377"/>
        <dbReference type="ChEBI" id="CHEBI:15378"/>
        <dbReference type="ChEBI" id="CHEBI:15589"/>
        <dbReference type="ChEBI" id="CHEBI:36655"/>
        <dbReference type="ChEBI" id="CHEBI:57287"/>
        <dbReference type="ChEBI" id="CHEBI:57288"/>
        <dbReference type="EC" id="2.3.3.9"/>
    </reaction>
</comment>
<dbReference type="RefSeq" id="WP_327600330.1">
    <property type="nucleotide sequence ID" value="NZ_JAYXHS010000003.1"/>
</dbReference>
<dbReference type="CDD" id="cd00727">
    <property type="entry name" value="malate_synt_A"/>
    <property type="match status" value="1"/>
</dbReference>
<name>A0ABU6K6Y8_9RHOO</name>
<dbReference type="Proteomes" id="UP001331561">
    <property type="component" value="Unassembled WGS sequence"/>
</dbReference>
<reference evidence="11 12" key="1">
    <citation type="submission" date="2024-01" db="EMBL/GenBank/DDBJ databases">
        <title>Uliginosibacterium soil sp. nov.</title>
        <authorList>
            <person name="Lv Y."/>
        </authorList>
    </citation>
    <scope>NUCLEOTIDE SEQUENCE [LARGE SCALE GENOMIC DNA]</scope>
    <source>
        <strain evidence="11 12">H3</strain>
    </source>
</reference>
<dbReference type="InterPro" id="IPR048356">
    <property type="entry name" value="MS_N"/>
</dbReference>
<feature type="domain" description="Malate synthase TIM barrel" evidence="8">
    <location>
        <begin position="160"/>
        <end position="405"/>
    </location>
</feature>
<protein>
    <recommendedName>
        <fullName evidence="2 7">Malate synthase</fullName>
        <ecNumber evidence="2 7">2.3.3.9</ecNumber>
    </recommendedName>
</protein>
<feature type="domain" description="Malate synthase N-terminal" evidence="9">
    <location>
        <begin position="20"/>
        <end position="70"/>
    </location>
</feature>
<gene>
    <name evidence="11" type="primary">aceB</name>
    <name evidence="11" type="ORF">VVD49_16635</name>
</gene>
<evidence type="ECO:0000313" key="12">
    <source>
        <dbReference type="Proteomes" id="UP001331561"/>
    </source>
</evidence>
<evidence type="ECO:0000256" key="5">
    <source>
        <dbReference type="ARBA" id="ARBA00022679"/>
    </source>
</evidence>
<evidence type="ECO:0000256" key="1">
    <source>
        <dbReference type="ARBA" id="ARBA00006394"/>
    </source>
</evidence>
<evidence type="ECO:0000256" key="6">
    <source>
        <dbReference type="ARBA" id="ARBA00047918"/>
    </source>
</evidence>
<dbReference type="InterPro" id="IPR001465">
    <property type="entry name" value="Malate_synthase_TIM"/>
</dbReference>
<dbReference type="InterPro" id="IPR046363">
    <property type="entry name" value="MS_N_TIM-barrel_dom"/>
</dbReference>
<comment type="pathway">
    <text evidence="7">Carbohydrate metabolism; glyoxylate cycle; (S)-malate from isocitrate: step 2/2.</text>
</comment>
<dbReference type="Pfam" id="PF20659">
    <property type="entry name" value="MS_C"/>
    <property type="match status" value="1"/>
</dbReference>
<dbReference type="InterPro" id="IPR011076">
    <property type="entry name" value="Malate_synth_sf"/>
</dbReference>
<dbReference type="InterPro" id="IPR044856">
    <property type="entry name" value="Malate_synth_C_sf"/>
</dbReference>
<sequence length="533" mass="59304">MTVIDLPAGVTTTIEPYEAFSEVLSVHALALVAKLHRRFESSRQTLLAARITRQAELDGSVVPGFLKETTIVRDGEWRIAPLPLALQRRRVEITGPVERKMIINALNSGADAYMADFEDSNTPNWENQIQGQINLMDAVRGTIGLEQNGKQYKLNDKVATLLVRPRGWHLDEKHVLVDGQRVSGGIFDFALFFFHNAKELIARGVGPYFYLPKMESHLEARLWNDIFCMAQDELGIPRGTIKATVLIETIVATFEMEEILYELREHSAGLNAGRWDYIFSCIKKFKTNKDFCLANRSSITMTSPFMRAYALSLVKVCHKRGAPAIGGMSALIPIKNDPVANEKALAGIRADKTRDANDGFDGGWVAHPGLVPIAMEEFVKVLGDRPNQLEKQRDDVNFTAADFLNFQPETPITEAGLRNNINVGIHYLGSWLAGNGCVPIHNLMEDAATAEISRSQVWQWVRSPKGVLDDGRKVTEALVRSLIGEELLKVKASVGAGGENTETYDRAAEIFETMSLAEDYPEFLTLPLYEALD</sequence>
<comment type="similarity">
    <text evidence="1 7">Belongs to the malate synthase family.</text>
</comment>
<dbReference type="PROSITE" id="PS00510">
    <property type="entry name" value="MALATE_SYNTHASE"/>
    <property type="match status" value="1"/>
</dbReference>
<dbReference type="InterPro" id="IPR019830">
    <property type="entry name" value="Malate_synthase_CS"/>
</dbReference>
<dbReference type="EC" id="2.3.3.9" evidence="2 7"/>
<dbReference type="EMBL" id="JAYXHS010000003">
    <property type="protein sequence ID" value="MEC5387359.1"/>
    <property type="molecule type" value="Genomic_DNA"/>
</dbReference>
<keyword evidence="11" id="KW-0012">Acyltransferase</keyword>
<dbReference type="InterPro" id="IPR048355">
    <property type="entry name" value="MS_C"/>
</dbReference>
<proteinExistence type="inferred from homology"/>